<dbReference type="FunFam" id="3.90.550.10:FF:000011">
    <property type="entry name" value="3-deoxy-manno-octulosonate cytidylyltransferase"/>
    <property type="match status" value="1"/>
</dbReference>
<accession>A0A3B0ZB06</accession>
<evidence type="ECO:0000256" key="2">
    <source>
        <dbReference type="ARBA" id="ARBA00022679"/>
    </source>
</evidence>
<dbReference type="Pfam" id="PF02348">
    <property type="entry name" value="CTP_transf_3"/>
    <property type="match status" value="1"/>
</dbReference>
<keyword evidence="3 4" id="KW-0548">Nucleotidyltransferase</keyword>
<dbReference type="EMBL" id="UOFO01000150">
    <property type="protein sequence ID" value="VAW88721.1"/>
    <property type="molecule type" value="Genomic_DNA"/>
</dbReference>
<evidence type="ECO:0000256" key="1">
    <source>
        <dbReference type="ARBA" id="ARBA00004370"/>
    </source>
</evidence>
<dbReference type="InterPro" id="IPR029044">
    <property type="entry name" value="Nucleotide-diphossugar_trans"/>
</dbReference>
<evidence type="ECO:0000256" key="3">
    <source>
        <dbReference type="ARBA" id="ARBA00022695"/>
    </source>
</evidence>
<dbReference type="AlphaFoldDB" id="A0A3B0ZB06"/>
<keyword evidence="2 4" id="KW-0808">Transferase</keyword>
<dbReference type="CDD" id="cd02517">
    <property type="entry name" value="CMP-KDO-Synthetase"/>
    <property type="match status" value="1"/>
</dbReference>
<dbReference type="GO" id="GO:0005829">
    <property type="term" value="C:cytosol"/>
    <property type="evidence" value="ECO:0007669"/>
    <property type="project" value="TreeGrafter"/>
</dbReference>
<dbReference type="NCBIfam" id="NF003950">
    <property type="entry name" value="PRK05450.1-3"/>
    <property type="match status" value="1"/>
</dbReference>
<organism evidence="4">
    <name type="scientific">hydrothermal vent metagenome</name>
    <dbReference type="NCBI Taxonomy" id="652676"/>
    <lineage>
        <taxon>unclassified sequences</taxon>
        <taxon>metagenomes</taxon>
        <taxon>ecological metagenomes</taxon>
    </lineage>
</organism>
<dbReference type="NCBIfam" id="NF009905">
    <property type="entry name" value="PRK13368.1"/>
    <property type="match status" value="1"/>
</dbReference>
<dbReference type="Gene3D" id="3.90.550.10">
    <property type="entry name" value="Spore Coat Polysaccharide Biosynthesis Protein SpsA, Chain A"/>
    <property type="match status" value="1"/>
</dbReference>
<dbReference type="NCBIfam" id="TIGR00466">
    <property type="entry name" value="kdsB"/>
    <property type="match status" value="1"/>
</dbReference>
<protein>
    <submittedName>
        <fullName evidence="4">3-deoxy-manno-octulosonate cytidylyltransferase</fullName>
        <ecNumber evidence="4">2.7.7.38</ecNumber>
    </submittedName>
</protein>
<dbReference type="NCBIfam" id="NF003952">
    <property type="entry name" value="PRK05450.1-5"/>
    <property type="match status" value="1"/>
</dbReference>
<dbReference type="PANTHER" id="PTHR42866:SF2">
    <property type="entry name" value="3-DEOXY-MANNO-OCTULOSONATE CYTIDYLYLTRANSFERASE, MITOCHONDRIAL"/>
    <property type="match status" value="1"/>
</dbReference>
<dbReference type="InterPro" id="IPR003329">
    <property type="entry name" value="Cytidylyl_trans"/>
</dbReference>
<dbReference type="GO" id="GO:0044281">
    <property type="term" value="P:small molecule metabolic process"/>
    <property type="evidence" value="ECO:0007669"/>
    <property type="project" value="UniProtKB-ARBA"/>
</dbReference>
<dbReference type="InterPro" id="IPR004528">
    <property type="entry name" value="KdsB"/>
</dbReference>
<reference evidence="4" key="1">
    <citation type="submission" date="2018-06" db="EMBL/GenBank/DDBJ databases">
        <authorList>
            <person name="Zhirakovskaya E."/>
        </authorList>
    </citation>
    <scope>NUCLEOTIDE SEQUENCE</scope>
</reference>
<dbReference type="GO" id="GO:1901137">
    <property type="term" value="P:carbohydrate derivative biosynthetic process"/>
    <property type="evidence" value="ECO:0007669"/>
    <property type="project" value="UniProtKB-ARBA"/>
</dbReference>
<comment type="subcellular location">
    <subcellularLocation>
        <location evidence="1">Membrane</location>
    </subcellularLocation>
</comment>
<name>A0A3B0ZB06_9ZZZZ</name>
<sequence length="251" mass="27764">MSYVVIIPARLGSQRLPRKPLLDIAGKPLIQHVYERGLACGAEDVYIATDHQEIADVAHSFGAKVVMTSTDHLSGTDRLAEVVNQCAFDDDQIVVNLQGDEPLMPVAPLRQVAANLALHKNASVATLCEAITCVESLINPNIVKVVYDHEGYALYFSRAPIPWDRAEFDSLPQSLSSKIQHFRHVGLYAYRASFLKEYSQSASCSLEKVEALEQLRVLWHGGRIHVAVSETDIPPGVDTEADLLRVRAYFV</sequence>
<dbReference type="GO" id="GO:0008690">
    <property type="term" value="F:3-deoxy-manno-octulosonate cytidylyltransferase activity"/>
    <property type="evidence" value="ECO:0007669"/>
    <property type="project" value="UniProtKB-EC"/>
</dbReference>
<dbReference type="EC" id="2.7.7.38" evidence="4"/>
<dbReference type="GO" id="GO:0016020">
    <property type="term" value="C:membrane"/>
    <property type="evidence" value="ECO:0007669"/>
    <property type="project" value="UniProtKB-SubCell"/>
</dbReference>
<evidence type="ECO:0000313" key="4">
    <source>
        <dbReference type="EMBL" id="VAW88721.1"/>
    </source>
</evidence>
<gene>
    <name evidence="4" type="ORF">MNBD_GAMMA16-113</name>
</gene>
<dbReference type="PANTHER" id="PTHR42866">
    <property type="entry name" value="3-DEOXY-MANNO-OCTULOSONATE CYTIDYLYLTRANSFERASE"/>
    <property type="match status" value="1"/>
</dbReference>
<proteinExistence type="inferred from homology"/>
<dbReference type="SUPFAM" id="SSF53448">
    <property type="entry name" value="Nucleotide-diphospho-sugar transferases"/>
    <property type="match status" value="1"/>
</dbReference>
<dbReference type="HAMAP" id="MF_00057">
    <property type="entry name" value="KdsB"/>
    <property type="match status" value="1"/>
</dbReference>